<sequence length="410" mass="43207">MKTGMKALLAGAVLIAGVGPALAEDKPKAEVVTSWTSGGEAAALGVIKAEFEKRGGVWKDSSIAGFGAADAAFQNRLVAGDPPAAKQGVMGVANTDFVKQGLLSPVEQTAEAGKWADVLPKSILDLISYDGKVYLAPTGAHGESWVFYSKDVFAKAGVTEEPKNWDEFFAALDKLKAAGVTPVAWGGQSWQEAKVFNMILLSQVGVDGFLKIYVDKDQSDASVAGLAKTLEIYGKLRGYVDEGAAGRNWNDATAMLISGKAGVQFMGDWAKGEFLAAGKEPGRDYGCMLVPGSDGMVYVADAFSFPKTADKASEAGQKLLAEVAMDPAVQVAFSLKKGSIPMRSDVDKSKLDICAQKGIELMTAGKIAPDQALVLTPQQAGALNDFVNEYWSDASADPAESAKSFYEIFD</sequence>
<dbReference type="Gene3D" id="3.40.190.10">
    <property type="entry name" value="Periplasmic binding protein-like II"/>
    <property type="match status" value="2"/>
</dbReference>
<evidence type="ECO:0000256" key="4">
    <source>
        <dbReference type="ARBA" id="ARBA00022597"/>
    </source>
</evidence>
<evidence type="ECO:0000313" key="11">
    <source>
        <dbReference type="EMBL" id="SEP04140.1"/>
    </source>
</evidence>
<evidence type="ECO:0000256" key="5">
    <source>
        <dbReference type="ARBA" id="ARBA00022729"/>
    </source>
</evidence>
<keyword evidence="5 9" id="KW-0732">Signal</keyword>
<feature type="signal peptide" evidence="9">
    <location>
        <begin position="1"/>
        <end position="23"/>
    </location>
</feature>
<comment type="function">
    <text evidence="7">Part of a binding-protein-dependent transport system for a sugar.</text>
</comment>
<keyword evidence="6" id="KW-0574">Periplasm</keyword>
<dbReference type="EMBL" id="FNXB01000045">
    <property type="protein sequence ID" value="SEI17577.1"/>
    <property type="molecule type" value="Genomic_DNA"/>
</dbReference>
<evidence type="ECO:0000256" key="3">
    <source>
        <dbReference type="ARBA" id="ARBA00022448"/>
    </source>
</evidence>
<evidence type="ECO:0000256" key="1">
    <source>
        <dbReference type="ARBA" id="ARBA00004418"/>
    </source>
</evidence>
<proteinExistence type="inferred from homology"/>
<dbReference type="Proteomes" id="UP000198939">
    <property type="component" value="Unassembled WGS sequence"/>
</dbReference>
<evidence type="ECO:0000256" key="6">
    <source>
        <dbReference type="ARBA" id="ARBA00022764"/>
    </source>
</evidence>
<dbReference type="EMBL" id="FOCV01000035">
    <property type="protein sequence ID" value="SEP04140.1"/>
    <property type="molecule type" value="Genomic_DNA"/>
</dbReference>
<reference evidence="11 13" key="1">
    <citation type="submission" date="2016-10" db="EMBL/GenBank/DDBJ databases">
        <authorList>
            <person name="Varghese N."/>
            <person name="Submissions S."/>
        </authorList>
    </citation>
    <scope>NUCLEOTIDE SEQUENCE [LARGE SCALE GENOMIC DNA]</scope>
    <source>
        <strain evidence="11 13">CGMCC 1.7071</strain>
    </source>
</reference>
<reference evidence="10" key="2">
    <citation type="submission" date="2016-10" db="EMBL/GenBank/DDBJ databases">
        <authorList>
            <person name="de Groot N.N."/>
        </authorList>
    </citation>
    <scope>NUCLEOTIDE SEQUENCE [LARGE SCALE GENOMIC DNA]</scope>
    <source>
        <strain evidence="10">CCBAU85039</strain>
    </source>
</reference>
<protein>
    <recommendedName>
        <fullName evidence="8">Probable sugar-binding periplasmic protein</fullName>
    </recommendedName>
</protein>
<dbReference type="AlphaFoldDB" id="A0A1H8ULP6"/>
<evidence type="ECO:0000256" key="8">
    <source>
        <dbReference type="ARBA" id="ARBA00049753"/>
    </source>
</evidence>
<evidence type="ECO:0000313" key="12">
    <source>
        <dbReference type="Proteomes" id="UP000183063"/>
    </source>
</evidence>
<dbReference type="PANTHER" id="PTHR43649:SF28">
    <property type="entry name" value="BINDING PROTEIN COMPONENT OF ABC SUGAR TRANSPORTER-RELATED"/>
    <property type="match status" value="1"/>
</dbReference>
<dbReference type="PANTHER" id="PTHR43649">
    <property type="entry name" value="ARABINOSE-BINDING PROTEIN-RELATED"/>
    <property type="match status" value="1"/>
</dbReference>
<dbReference type="OrthoDB" id="9798191at2"/>
<name>A0A1H8ULP6_9HYPH</name>
<gene>
    <name evidence="10" type="ORF">RTCCBAU85039_5657</name>
    <name evidence="11" type="ORF">SAMN05216228_103515</name>
</gene>
<comment type="subcellular location">
    <subcellularLocation>
        <location evidence="1">Periplasm</location>
    </subcellularLocation>
</comment>
<dbReference type="Proteomes" id="UP000183063">
    <property type="component" value="Unassembled WGS sequence"/>
</dbReference>
<evidence type="ECO:0000256" key="7">
    <source>
        <dbReference type="ARBA" id="ARBA00049629"/>
    </source>
</evidence>
<organism evidence="10 12">
    <name type="scientific">Rhizobium tibeticum</name>
    <dbReference type="NCBI Taxonomy" id="501024"/>
    <lineage>
        <taxon>Bacteria</taxon>
        <taxon>Pseudomonadati</taxon>
        <taxon>Pseudomonadota</taxon>
        <taxon>Alphaproteobacteria</taxon>
        <taxon>Hyphomicrobiales</taxon>
        <taxon>Rhizobiaceae</taxon>
        <taxon>Rhizobium/Agrobacterium group</taxon>
        <taxon>Rhizobium</taxon>
    </lineage>
</organism>
<dbReference type="InterPro" id="IPR050490">
    <property type="entry name" value="Bact_solute-bd_prot1"/>
</dbReference>
<keyword evidence="4" id="KW-0762">Sugar transport</keyword>
<evidence type="ECO:0000256" key="2">
    <source>
        <dbReference type="ARBA" id="ARBA00008520"/>
    </source>
</evidence>
<accession>A0A1H8ULP6</accession>
<reference evidence="12" key="3">
    <citation type="submission" date="2016-10" db="EMBL/GenBank/DDBJ databases">
        <authorList>
            <person name="Wibberg D."/>
        </authorList>
    </citation>
    <scope>NUCLEOTIDE SEQUENCE [LARGE SCALE GENOMIC DNA]</scope>
</reference>
<dbReference type="GO" id="GO:0042597">
    <property type="term" value="C:periplasmic space"/>
    <property type="evidence" value="ECO:0007669"/>
    <property type="project" value="UniProtKB-SubCell"/>
</dbReference>
<keyword evidence="3" id="KW-0813">Transport</keyword>
<feature type="chain" id="PRO_5030029871" description="Probable sugar-binding periplasmic protein" evidence="9">
    <location>
        <begin position="24"/>
        <end position="410"/>
    </location>
</feature>
<evidence type="ECO:0000313" key="13">
    <source>
        <dbReference type="Proteomes" id="UP000198939"/>
    </source>
</evidence>
<evidence type="ECO:0000313" key="10">
    <source>
        <dbReference type="EMBL" id="SEI17577.1"/>
    </source>
</evidence>
<comment type="similarity">
    <text evidence="2">Belongs to the bacterial solute-binding protein 1 family.</text>
</comment>
<dbReference type="SUPFAM" id="SSF53850">
    <property type="entry name" value="Periplasmic binding protein-like II"/>
    <property type="match status" value="1"/>
</dbReference>
<dbReference type="STRING" id="501024.RTCCBAU85039_5657"/>
<evidence type="ECO:0000256" key="9">
    <source>
        <dbReference type="SAM" id="SignalP"/>
    </source>
</evidence>
<dbReference type="RefSeq" id="WP_072380578.1">
    <property type="nucleotide sequence ID" value="NZ_FNXB01000045.1"/>
</dbReference>
<dbReference type="InterPro" id="IPR006059">
    <property type="entry name" value="SBP"/>
</dbReference>
<keyword evidence="13" id="KW-1185">Reference proteome</keyword>
<dbReference type="Pfam" id="PF01547">
    <property type="entry name" value="SBP_bac_1"/>
    <property type="match status" value="1"/>
</dbReference>